<evidence type="ECO:0000313" key="2">
    <source>
        <dbReference type="EMBL" id="KKN95957.1"/>
    </source>
</evidence>
<gene>
    <name evidence="2" type="ORF">LCGC14_0171920</name>
</gene>
<name>A0A0F9V8B3_9ZZZZ</name>
<sequence>MRPSGQGFRSARKVIHPREFVRHPLTALMLASGLLPGWSYANTITPDGHTDTNVAIAGAISDITTGTVRGKTGFNSFHDFKVSSGNTVNVHVPGSATHLVNLVHDSRAEINGTLNGLQNGKIGGNIIFADPHGFVVGSSGVVNVGTLTVTTPNSATMAEMLRLATQSGISDAETNAYVDLLAAGKLPAAALAADGSNAVVIEGMINTNGSINLHGASVLVGATAALQAGTDVAQTVFDSTVNTDGLSIGEDISRADGNIVIIGAEGVEISGELAALMADGSGASVQIGSSRSVTLKGDSQIITSGEAGLNSGDVVIEAPAITLSDNAQVITRASGAGQSGSITLNALSDISCTFCDETAEVSSLEDLKTGIQYQANPWLSANLGKAAIIVGENARLDAGHAVGERAGDITLDAFALNRQMAGYAKASATIDVDGTLIGRDVTLTADSRAEVSRDIIGMLLSKYDLKEDIAALAADNGWTEAETWGNVLDTLADPLSAYAGTADRDAFLATPTNFTEFTLLVPNLSAYIADADATVTIGSNAVLVAENDLGLWARSQRSVDSSTWKIPVLGAKIPFGFDAAYGQISGLTSVQVESGADLTVGRDLNVAAHSDNSLSVSSAAENSVDGNGNALKTMGLGFGMAMSDIDTRAIVADGVKLKVGQDVNVVALTEQSLENNVSFKASGEGATGGPAVGISLLNSKTRAEFSADLNGARNLNLSAANIVYKQTLSVSVAAGSVEPGYLDKLKAKAKEQVAKPVTDYLGESLKGFFGITPSEAEDTTTKPTDSKFRLASAVGVTLADHQVEAVLGSGNAAPNIDLSGDLTVQAWQDQQNLHNSVQSKVNASAKRDDGTTDGAAVSLSVAAVYTELDQKTHAIIGDGSHVSAGRIGLGARFEQPIGLSGLDRWSSLKTVFANLKQLSGGPLGLIPKVATQYANSTGEADKLGMAGSLSILQNRIDTAAWAGDNVSLTATAPTDAAWSSTLLDVMPTIDSTTLLEARRGALRGITWDWNAPISVHASNKLEQLAIAGNFDALFGTTSEKGGAVGAGLNIQILDNQAVAGIGANGTVTTQALRVSALQDELIIGLSPSAGKGASVAGNGSVVVSVVDGTVHASVHSSTDVNAGKVDIDAEHRLGLWSASGALASSENVGIGAGVAVNVVNTDVYALVGDNNVRTNGVSHWRPESMGAGLADATQGAWLVNDLSLSAQSSGQSGAFSVAGALARSEKEQAEQDQVAQQDGAADKGAQGKAGSLGEAIKTSLTNGLALITGEVDAAKTKASGTGDAAMAKLSGYWEKLQGVFSGGSGGDSGSGNPAKGFSLAAAASGSVNVSAQKNRAHLGNILLDPRNTITGGSRVSVLSLNQTHQFSGSGAGALTLAGGDKSKFSSALAGAMAYNHLKNITEAQVADVVFNDNDNLDVEAATAGDQIALGLGVAVAKGGETNVAVALSGSAGVFENQTRASVIDSVILQRANAPGSIAVNAYDRSRALLGGGSFAVSTDKGGSGGGSVVVGVLANQLEAEWLGSSATDFASLDVAANSASRLLAGALGVAVSTGAQSGSGAGSLFVVLMNNQVKATVDQTVNSASRLTGGTVNVAAASVPGLSALDGVFNHDAEAASTLDESGLDMDGSSTTAQINVEAQTSDGLFEKDGLDTTAQEGSTTADTSTHNLFDNGSIAGEAILGIAGSLGATGGKAAVGGAFGVIYSGSEYAASVKNTDIQLTGDLSIAARNETDVLAAAIGAAGAQNVSVSGSATALIGRGKVTADLDMTGRTLVANDLTVEALKTGGFYSLAGSVSGSSSAVAVGGAVSINDMQQSAAANINGGVYELTGDAVLNAAQQSRIITAALSGAVSGSGTGVGAAMTYNRIADTTTALLSSASMDAHNLTVAASQPNLGASIWSLAFNLAAGGGTAGVGAGVAVNLIDAERSAKIAGSTVNLTGDAAMNSALDGEIWSIGIDAAGGGTAGVGGSFAANNINGKDEVVVEDSTLTAAGSGNALALDASAGNGIKIASLAGSVTGGGTAAVGLAASVNRIAADRTALISGSTVSGFSTVDLKSGLEQAIYSIAVAGGGAGTVAVNGATTTNILDGTERAAIIDSTLNVGGLSLSAAEGKRTIWGLGAVVNGAGTAAVGAANVNNIILAKRIAEINDATLNMTGALSVASGGDALIRSAALGGGGAGTAAVGASVAVNVVSGEESATLNDVTVDGASSVVVEVTRGEVDIKTLAGNVQGAGTGAGAGAVAVSTVTQARKASITDSVLSLSANAPARVEALTRARIDTLALSGAGAGTGAAVFSNTSNNIDAKTYAQVVRSRGAAGNLQIKARDASSINSFAGGVAGAGTAAVGVASAVNRIANDIQASLSGSRDSAGWAVNDLLVDSRSDAQIHAASVSAGFSGTAAVSAGVATNLLQTSSKSLIDGGALVVARNNIGVLAFNRDVIRSAASVVSGSGNAAVSGLLTVNLIESETEAGIAGSATRIDALGLGAGLNVDNGTLQNAPDASVWADAEQFNPVLDLKTNEENVRGLAVRASSLQQLGQLSVSAAVSLVPLYSAAVSGLTNTSVVSGSTSAYIDDAQINQTNGNADASATQQVSVGAFSHTYSFGGVFSGALSLGAAAVAASIDTGVVSRETTARLHNVTLESKGETAVRAGSTQAASNIVTTAAGGIVGVAGSGGVLIVKGTTRALVNGGSDLDVGSLKVAASAVNRLSPNVGTVAGGAVGAGAGLGFGYNQSLVRAWIGDQNGGVTRTRVHSAGSTLINADSQTGILANALSASGGGVAVAGATNIILLENVTEAGASQMDFGSSTRRSGSLTILAKDRVDALLNGGSVAVGSASLGGSANVLVANNATRALLTDSTAWLSGGLTTDAQREIDARLNTITGGVGTTGFALGGSIGLLLLGSGAVEQDGRNPMDELDSDGAGTLSMADQFGSRNNATVEYQAVDIAADGSTTLRSESTSNETARLDDKTQFVSVKSRIDVTSYKHETVSRISNSTLNALGSVNVLASDKLRTSNLAGAAQGSGGVAAGGAVAFTLSNSRVTADILGGRLDAASLLLSAGAGALDASQPAVSVETYTGAAGLGAGLGAAVSVAVMNNHISSTLGGIQNYSGNLVARASDDLGVEATGMGAAVGAVAAGIVVATAVRDSEVSLTVADGTQLGAEHIDLSAKGLGHSNADATGASGGLLAAGTAVVAVATDSTSVSNKSGDNVIFKARSGGLSMAASALPEIHARAIGATLGGTLGVGASVATAVANNRVEALLGNSNDVQGNGGLLLSATLDTPRSASGASDLDPDQANVSAVAVAGSGGLYFSANGTVATASNTSEVMARTGADLKLPGGRVEIAADSVTQQYADALGIAVGGLAVGASVATASSDTTTAASLGDRAKNGTGSSAITDLILLATGQDINQAKSVAGSGGLVAGNASLAKTDTQGNVSVAVGKQVQVAAGNMALTSAYQALYGSHANSINAALAGASGAAANHKVSGSSSVQIGDSSELVAGHTLSINASNNFFSRHLGSAASGAGGGVISGQAVFNRTTITGDAIVQVGEQARLVAGVVAVDDPGKLILRAFSRHEVDEDVTLSTGGAVAGGGVENIHTATLNNTVDIGSGAELTSFGELGLGTYTISAAAIEALASTWGAAGVAVAKADATVTTNQSVKVASNANLEALGNISLQAGLDPEGLWQTRMLVDSSAQSVVRGIIAIPDADADAHIHNNSQVLVESGAQVLAARDIRIGGYTGQNEAKADGTARGYQLGFIPITSGDSTADVNRDSFVRLDGNFLAGRYNELVINIGADGSLVQSAGLPVIAGYNANFVPTAFLDSYTGIDPITNQILRSTLSSSITGAWELQSMMAAGGNITVQADRLAGSGVLTANGGPKIEIRNQSSRYLLLGDALIPDQPGGRVLFTGGASKLQFGAGSINEVNADRRAQILIDNSFAGSSGNVSYGPAIFLTGDLYNLGGLIHISNAKGSLGQFGTTMGQQVLVEVPEGSMSVFQPNDYWSVGGNPISEWKSFAGITGTANTAIQLIANYVYGSGALANNNGGLLYRGGSGGYSGQSDVLFGGCLPGSLGAGSNCSGSTANSFTGYSVRFHGMDNTESAIPVIPILALQKHAWNYESANLAGSAASKRIVGGQVGIQAKYIDINGTISSGLVTNRTLTVSAAMDSWIAQHYCASHICVGEVDIPSGLLQASTGSTVIGAKYDFSSKRIIVDDVNASGGGFVYLKGGIISTNPLGRIEVNNGYGQVTVNNLSAANLQLGNIDTGAGSVGIVQIVDTLKARINGQDATTWYVHTQGDGLSVFDNANGGSSIATARLVSQSNANTAQYNPKSGIRYEWSQRATLKRQVDRGENSFYVSDWVWNYPSTNNPWITYDGNVVDGNGNASVYQQDISGSLGSWRSQGVAYHGCDGGMGSNCNWNFKASAQHADGEWYAGWLYRFAQSATLDIKQSVKADNPFQIAFIGNASGVIDASTTNNLYLGGKISNPGGITSLKAGGDIESMAGSSLFSRDLNITAGRSVGSNGLPFTASLAEGGSLSVKSGAQGINLKLGSGANLKEINAGNGSGDVVIDAIGSLLANPTTAVHVRGRNIDLVSHTGSLGESGNALRMEAREVLTGNGGVTHGVVNASANRDIFVNEIQGDMWVGEVASETGDVWIKIDNGSLFDANRRLASQTLDDAQRQQVWEKLSLTTAYGAEGNIRTSSIQPFEDQVTANYREYWSLMQLGTQQDGMLHLDSDALELYRPLVEVKLGQSGLSDADILGFVRNRQSELENSFDESIGNGWQAQAAFSAYDADFTYVASATQIEALGRDAVWTEGELLYAIDQAALEPASGSSVGSADPNIRGRKVNLQVSGSVGQLADKLQIDFDKLRSGELGFEEAAALAVANAPGDVTLNYDAQGKISSLSVNRTLPFYVAASEQFDAIVGASAYLQSAGDLKIGTVTVGQDARLAAAENILAANGTSGAFSIGGNLTLLAGTGSIGTRETGAGILNLDVGGTLLAASAGKDIALRWTSGDFRIGRVFAVGDIHLDAPDGSLLQQFDGVSINGRNINLKASNDLGSSARALNVELESASSGLLNGVAGRDIWLSSDKNLHVGNLEAGSSLRLTAMTDLNADSLSAMAGKLLASAGGNATFGQVEATDNMQLSALGNLLVTDSAKASQLHLASGSELKLGDVSSLVADNLELRGQSIALGDQVAVSSTDTLLSSAGLIRVGEQAQLNASGLMSIQGGDLHLGAETVLAAGSMLLDVEDAVMSANSKLLSASNLDLHSANLTMGTGSQMSAGSAMDLYASGNMSLGHLTNTAESGVLFDLHADGHILSNGDGQTNLLASHGGESYILAGTGIGNATSALVVDMPELTSAIATSGDLYLTSRSALAGEAIAAQAGDVNFVSGTGLVDFSSISADGDLSYAGGSLTADSLNARTGNMVLNSSGYLDIGQLHAGSLLEVTGAGPTRIDNAMVGANADFDVAGTLTLGQLISAGDLTAIVNETLNAGSLTVGGKWSLQAVDAVVNTAGVAGTVGLDLSGDLQLASLTAGDDTRLDLGTGSALGTLDITGALDLQVDGLLTMQQATVSEQAVLRHLGIAGTALHHGALQIGQTLEVSGRGNWSGTDVTVIGNAAYDVGSAILDSLVTTGGTLLLKAANGFAAQELHSRKQWVNLVSGSANLGNASAFETLTVETNGDLTLFTGRSGGDMLLTTVAGSLGTIRFGQLANPDAEDVLVPAHLKSNRNLLVRTDGDVFGGNAEAELQLHIEGRNLFFGRAQSLQEDVSLLGSGDYADGHGDITGLLVEAKRDVGIIAGGDLSMPEVKFGGTYSLKAGRDLTVGVRGDLNVRGQAEAGRDLFFAIGGNVDLEGIKAGRNVLVEAGGAIALEKNVEGGGNIVLQARGGDITVGGSVSSSGVYVDPESGARSDVAGNVTLVATGNVTASSLSTASSVNGDIRVDGHSLDLGNVTASNDTDLLAGGFIKVGSSVSGGYQNWKAEEFISFGQVLAGDQVVLGSLLDTRGGNIQAGRNVLVEAGGAIALEKNVEGGGDILLQARGGDITVGGSVSSSGVDVDPESGARNDVVGNVTLVATGNITASNLSTASSVNGDIRVDGHSLDLGRITASNDTDLLAGGFIKVGSSESGGYQNWKAEESIGFDQLLAGGQALLDSLLDTRGGQIKAAEGIIAHAGWRNGVASPAALAFEQADAPTMSLWSGRLIRVDDASIGRSADLHAQLIELYGRHSGQGILNLTFGGLNNLSAPGDSLTTRLGATHIVTDSLDMLRTEFDTTALRVDFPDITNARYLSLTTPQARVVADNLSPEFRSEANVQLYEMDQAFWMYQNGFETYTDAYVLHRTFTHQTRVPNFAQGHENGSVDYQAITSADYSEMLLAPQNVQLRLGQLMNQVGGYVRPGVIGLGAQTNTVPLNMNWPESFGSSKEEDRSWEI</sequence>
<comment type="caution">
    <text evidence="2">The sequence shown here is derived from an EMBL/GenBank/DDBJ whole genome shotgun (WGS) entry which is preliminary data.</text>
</comment>
<dbReference type="InterPro" id="IPR012334">
    <property type="entry name" value="Pectin_lyas_fold"/>
</dbReference>
<reference evidence="2" key="1">
    <citation type="journal article" date="2015" name="Nature">
        <title>Complex archaea that bridge the gap between prokaryotes and eukaryotes.</title>
        <authorList>
            <person name="Spang A."/>
            <person name="Saw J.H."/>
            <person name="Jorgensen S.L."/>
            <person name="Zaremba-Niedzwiedzka K."/>
            <person name="Martijn J."/>
            <person name="Lind A.E."/>
            <person name="van Eijk R."/>
            <person name="Schleper C."/>
            <person name="Guy L."/>
            <person name="Ettema T.J."/>
        </authorList>
    </citation>
    <scope>NUCLEOTIDE SEQUENCE</scope>
</reference>
<dbReference type="Gene3D" id="2.160.20.10">
    <property type="entry name" value="Single-stranded right-handed beta-helix, Pectin lyase-like"/>
    <property type="match status" value="1"/>
</dbReference>
<evidence type="ECO:0000256" key="1">
    <source>
        <dbReference type="SAM" id="MobiDB-lite"/>
    </source>
</evidence>
<organism evidence="2">
    <name type="scientific">marine sediment metagenome</name>
    <dbReference type="NCBI Taxonomy" id="412755"/>
    <lineage>
        <taxon>unclassified sequences</taxon>
        <taxon>metagenomes</taxon>
        <taxon>ecological metagenomes</taxon>
    </lineage>
</organism>
<dbReference type="InterPro" id="IPR011050">
    <property type="entry name" value="Pectin_lyase_fold/virulence"/>
</dbReference>
<dbReference type="InterPro" id="IPR047881">
    <property type="entry name" value="LktA_repeat"/>
</dbReference>
<accession>A0A0F9V8B3</accession>
<protein>
    <submittedName>
        <fullName evidence="2">Uncharacterized protein</fullName>
    </submittedName>
</protein>
<feature type="compositionally biased region" description="Low complexity" evidence="1">
    <location>
        <begin position="1231"/>
        <end position="1247"/>
    </location>
</feature>
<dbReference type="SUPFAM" id="SSF51126">
    <property type="entry name" value="Pectin lyase-like"/>
    <property type="match status" value="1"/>
</dbReference>
<feature type="region of interest" description="Disordered" evidence="1">
    <location>
        <begin position="1226"/>
        <end position="1247"/>
    </location>
</feature>
<dbReference type="EMBL" id="LAZR01000067">
    <property type="protein sequence ID" value="KKN95957.1"/>
    <property type="molecule type" value="Genomic_DNA"/>
</dbReference>
<dbReference type="NCBIfam" id="NF012206">
    <property type="entry name" value="LktA_tand_53"/>
    <property type="match status" value="3"/>
</dbReference>
<dbReference type="NCBIfam" id="NF012204">
    <property type="entry name" value="adhes_FxxPxG"/>
    <property type="match status" value="1"/>
</dbReference>
<proteinExistence type="predicted"/>